<dbReference type="EMBL" id="UHIC01000001">
    <property type="protein sequence ID" value="SUO94743.1"/>
    <property type="molecule type" value="Genomic_DNA"/>
</dbReference>
<organism evidence="3 4">
    <name type="scientific">Suttonella ornithocola</name>
    <dbReference type="NCBI Taxonomy" id="279832"/>
    <lineage>
        <taxon>Bacteria</taxon>
        <taxon>Pseudomonadati</taxon>
        <taxon>Pseudomonadota</taxon>
        <taxon>Gammaproteobacteria</taxon>
        <taxon>Cardiobacteriales</taxon>
        <taxon>Cardiobacteriaceae</taxon>
        <taxon>Suttonella</taxon>
    </lineage>
</organism>
<dbReference type="Pfam" id="PF02649">
    <property type="entry name" value="GCHY-1"/>
    <property type="match status" value="1"/>
</dbReference>
<keyword evidence="4" id="KW-1185">Reference proteome</keyword>
<comment type="catalytic activity">
    <reaction evidence="2">
        <text>GTP + H2O = 7,8-dihydroneopterin 3'-triphosphate + formate + H(+)</text>
        <dbReference type="Rhea" id="RHEA:17473"/>
        <dbReference type="ChEBI" id="CHEBI:15377"/>
        <dbReference type="ChEBI" id="CHEBI:15378"/>
        <dbReference type="ChEBI" id="CHEBI:15740"/>
        <dbReference type="ChEBI" id="CHEBI:37565"/>
        <dbReference type="ChEBI" id="CHEBI:58462"/>
        <dbReference type="EC" id="3.5.4.16"/>
    </reaction>
</comment>
<reference evidence="3 4" key="1">
    <citation type="submission" date="2018-06" db="EMBL/GenBank/DDBJ databases">
        <authorList>
            <consortium name="Pathogen Informatics"/>
            <person name="Doyle S."/>
        </authorList>
    </citation>
    <scope>NUCLEOTIDE SEQUENCE [LARGE SCALE GENOMIC DNA]</scope>
    <source>
        <strain evidence="3 4">NCTC13337</strain>
    </source>
</reference>
<dbReference type="InterPro" id="IPR003801">
    <property type="entry name" value="GTP_cyclohydrolase_FolE2/MptA"/>
</dbReference>
<accession>A0A380MS64</accession>
<comment type="pathway">
    <text evidence="2">Cofactor biosynthesis; 7,8-dihydroneopterin triphosphate biosynthesis; 7,8-dihydroneopterin triphosphate from GTP: step 1/1.</text>
</comment>
<keyword evidence="1 2" id="KW-0378">Hydrolase</keyword>
<evidence type="ECO:0000313" key="4">
    <source>
        <dbReference type="Proteomes" id="UP000254601"/>
    </source>
</evidence>
<dbReference type="PANTHER" id="PTHR36445:SF1">
    <property type="entry name" value="GTP CYCLOHYDROLASE MPTA"/>
    <property type="match status" value="1"/>
</dbReference>
<dbReference type="NCBIfam" id="NF010200">
    <property type="entry name" value="PRK13674.1-1"/>
    <property type="match status" value="1"/>
</dbReference>
<sequence length="265" mass="30127">MVDINSIPDIQGTPDKRELSINRVGIRDIRIPFAIKNHEGNITHTVAEVEMTVSLPHDKKGTHMSRFIHLLNETACYQLSALDDLHAEMLKRLNALEGTIILDFPYFVEKLAPISKTQSLMEYQVSLTIDGSMQEKDIVVEVTVPVTSLCPCSKEISQYGAHNQRSHIIITALYDADNPFFIEELIYMGEKGGSCPIWATLKRPDEKYVTEHAYENPKFVEDIVRDVAIMLNEDDRILAYTVSSENFESIHNHSAYAIIKHDKRL</sequence>
<dbReference type="HAMAP" id="MF_01527_B">
    <property type="entry name" value="GTP_cyclohydrol_B"/>
    <property type="match status" value="1"/>
</dbReference>
<dbReference type="PANTHER" id="PTHR36445">
    <property type="entry name" value="GTP CYCLOHYDROLASE MPTA"/>
    <property type="match status" value="1"/>
</dbReference>
<proteinExistence type="inferred from homology"/>
<name>A0A380MS64_9GAMM</name>
<evidence type="ECO:0000313" key="3">
    <source>
        <dbReference type="EMBL" id="SUO94743.1"/>
    </source>
</evidence>
<dbReference type="EC" id="3.5.4.16" evidence="2"/>
<feature type="site" description="May be catalytically important" evidence="2">
    <location>
        <position position="150"/>
    </location>
</feature>
<dbReference type="UniPathway" id="UPA00848">
    <property type="reaction ID" value="UER00151"/>
</dbReference>
<dbReference type="RefSeq" id="WP_072575389.1">
    <property type="nucleotide sequence ID" value="NZ_LWHB01000003.1"/>
</dbReference>
<evidence type="ECO:0000256" key="1">
    <source>
        <dbReference type="ARBA" id="ARBA00022801"/>
    </source>
</evidence>
<protein>
    <recommendedName>
        <fullName evidence="2">GTP cyclohydrolase FolE2</fullName>
        <ecNumber evidence="2">3.5.4.16</ecNumber>
    </recommendedName>
</protein>
<comment type="similarity">
    <text evidence="2">Belongs to the GTP cyclohydrolase IV family.</text>
</comment>
<dbReference type="GO" id="GO:0003934">
    <property type="term" value="F:GTP cyclohydrolase I activity"/>
    <property type="evidence" value="ECO:0007669"/>
    <property type="project" value="UniProtKB-UniRule"/>
</dbReference>
<dbReference type="Gene3D" id="3.10.270.10">
    <property type="entry name" value="Urate Oxidase"/>
    <property type="match status" value="1"/>
</dbReference>
<dbReference type="InterPro" id="IPR022838">
    <property type="entry name" value="GTP_cyclohydrolase_FolE2"/>
</dbReference>
<dbReference type="Proteomes" id="UP000254601">
    <property type="component" value="Unassembled WGS sequence"/>
</dbReference>
<evidence type="ECO:0000256" key="2">
    <source>
        <dbReference type="HAMAP-Rule" id="MF_01527"/>
    </source>
</evidence>
<gene>
    <name evidence="2 3" type="primary">folE2</name>
    <name evidence="3" type="ORF">NCTC13337_00915</name>
</gene>
<comment type="function">
    <text evidence="2">Converts GTP to 7,8-dihydroneopterin triphosphate.</text>
</comment>
<dbReference type="AlphaFoldDB" id="A0A380MS64"/>
<dbReference type="GO" id="GO:0046654">
    <property type="term" value="P:tetrahydrofolate biosynthetic process"/>
    <property type="evidence" value="ECO:0007669"/>
    <property type="project" value="UniProtKB-UniRule"/>
</dbReference>